<feature type="coiled-coil region" evidence="1">
    <location>
        <begin position="432"/>
        <end position="562"/>
    </location>
</feature>
<evidence type="ECO:0000259" key="3">
    <source>
        <dbReference type="PROSITE" id="PS51840"/>
    </source>
</evidence>
<evidence type="ECO:0000256" key="1">
    <source>
        <dbReference type="SAM" id="Coils"/>
    </source>
</evidence>
<keyword evidence="1" id="KW-0175">Coiled coil</keyword>
<gene>
    <name evidence="4" type="ORF">CK203_013846</name>
</gene>
<dbReference type="PANTHER" id="PTHR34452">
    <property type="entry name" value="MYOSIN HEAVY CHAIN-RELATED PROTEIN"/>
    <property type="match status" value="1"/>
</dbReference>
<organism evidence="4 5">
    <name type="scientific">Vitis vinifera</name>
    <name type="common">Grape</name>
    <dbReference type="NCBI Taxonomy" id="29760"/>
    <lineage>
        <taxon>Eukaryota</taxon>
        <taxon>Viridiplantae</taxon>
        <taxon>Streptophyta</taxon>
        <taxon>Embryophyta</taxon>
        <taxon>Tracheophyta</taxon>
        <taxon>Spermatophyta</taxon>
        <taxon>Magnoliopsida</taxon>
        <taxon>eudicotyledons</taxon>
        <taxon>Gunneridae</taxon>
        <taxon>Pentapetalae</taxon>
        <taxon>rosids</taxon>
        <taxon>Vitales</taxon>
        <taxon>Vitaceae</taxon>
        <taxon>Viteae</taxon>
        <taxon>Vitis</taxon>
    </lineage>
</organism>
<accession>A0A438JJH4</accession>
<dbReference type="Pfam" id="PF10358">
    <property type="entry name" value="NT-C2"/>
    <property type="match status" value="1"/>
</dbReference>
<proteinExistence type="predicted"/>
<feature type="compositionally biased region" description="Low complexity" evidence="2">
    <location>
        <begin position="203"/>
        <end position="220"/>
    </location>
</feature>
<feature type="coiled-coil region" evidence="1">
    <location>
        <begin position="989"/>
        <end position="1030"/>
    </location>
</feature>
<dbReference type="AlphaFoldDB" id="A0A438JJH4"/>
<dbReference type="OrthoDB" id="765176at2759"/>
<feature type="region of interest" description="Disordered" evidence="2">
    <location>
        <begin position="144"/>
        <end position="223"/>
    </location>
</feature>
<dbReference type="PROSITE" id="PS51840">
    <property type="entry name" value="C2_NT"/>
    <property type="match status" value="1"/>
</dbReference>
<dbReference type="Proteomes" id="UP000288805">
    <property type="component" value="Unassembled WGS sequence"/>
</dbReference>
<feature type="coiled-coil region" evidence="1">
    <location>
        <begin position="624"/>
        <end position="676"/>
    </location>
</feature>
<comment type="caution">
    <text evidence="4">The sequence shown here is derived from an EMBL/GenBank/DDBJ whole genome shotgun (WGS) entry which is preliminary data.</text>
</comment>
<name>A0A438JJH4_VITVI</name>
<dbReference type="InterPro" id="IPR019448">
    <property type="entry name" value="NT-C2"/>
</dbReference>
<protein>
    <recommendedName>
        <fullName evidence="3">C2 NT-type domain-containing protein</fullName>
    </recommendedName>
</protein>
<dbReference type="PANTHER" id="PTHR34452:SF7">
    <property type="entry name" value="MYOSIN HEAVY CHAIN-RELATED PROTEIN"/>
    <property type="match status" value="1"/>
</dbReference>
<evidence type="ECO:0000256" key="2">
    <source>
        <dbReference type="SAM" id="MobiDB-lite"/>
    </source>
</evidence>
<reference evidence="4 5" key="1">
    <citation type="journal article" date="2018" name="PLoS Genet.">
        <title>Population sequencing reveals clonal diversity and ancestral inbreeding in the grapevine cultivar Chardonnay.</title>
        <authorList>
            <person name="Roach M.J."/>
            <person name="Johnson D.L."/>
            <person name="Bohlmann J."/>
            <person name="van Vuuren H.J."/>
            <person name="Jones S.J."/>
            <person name="Pretorius I.S."/>
            <person name="Schmidt S.A."/>
            <person name="Borneman A.R."/>
        </authorList>
    </citation>
    <scope>NUCLEOTIDE SEQUENCE [LARGE SCALE GENOMIC DNA]</scope>
    <source>
        <strain evidence="5">cv. Chardonnay</strain>
        <tissue evidence="4">Leaf</tissue>
    </source>
</reference>
<dbReference type="EMBL" id="QGNW01000039">
    <property type="protein sequence ID" value="RVX09106.1"/>
    <property type="molecule type" value="Genomic_DNA"/>
</dbReference>
<feature type="coiled-coil region" evidence="1">
    <location>
        <begin position="891"/>
        <end position="918"/>
    </location>
</feature>
<feature type="region of interest" description="Disordered" evidence="2">
    <location>
        <begin position="387"/>
        <end position="406"/>
    </location>
</feature>
<sequence length="1047" mass="119914">MFKSARWRSEKSKIKAVFKLQFRATQVPQLGVEALFLSVVPADVGKPTVKLEKAWLEGGSYYWENAVYETVKFVQDPKSGKINDRIYHFIVSKGSSKAGLVGEVSIDFADYAEATKPSSVSLPLKNSNSGAVLHVSIQRIQGNVDEREVEESDDAKIKSQDKILRNQLSNGDADGSVKSNSAEDGPFNKTTSNMELSSNRRASSGSDITLSSSESSSGLDTQEKFSQDILPGERSQQAPDVAIEKLKTDFLVLARQAEMAELELQTLRKQIVKERKRGQDLSKEVGGLKEERDALKAECENLRSFQKRTDQAKIKNKLQFEGGDPRALLEELRQELSYEKDLNANLRLQLQKTQESNTELILAVRDLDEMLEQKNLEISNLSDKLATTENGEELREATSRCQSDDDEEQKALEDLVKEHNDAKEVYLLEQKVMDLYSEIEIYRRDKDELEAQMEQLALDYEILKQENHDISYRLEQSQLQDQLKMQYECSASFATMNELENQVEKLENELKKQSREFSDSLVTISELETQVRNLEEELEKQAQEFEADLEVITSAKVEQEQRAIRAEEALRKTRWQNANTAEKLQEEFKRLSKQMTSTFDANEKVAMKAMAEASELRMQNCHLEEMLQKANEDLQSIRDDYEAKLQDLCNQLNLKTSQLEQLLLETEDKSKQLKHQEKHEQEFHGVLSQEIITLMAEIERLTEENGLLSELAEQNESLRAEFQQIKMSAKKTEMLVQRGIMERSELEKTIALLRKEAEKLLEELNGMTYLKDEKETLLGNLQAELENLRARYNEMKRSLFEDETEKEKLRKQVFQLKNELKKKEDAFNTVEKKLKDSNGRGPISDGTKATPKNNKAAPVPRGSKEVASLKEKIKWLEGQIKLKETALESSTNSFLEKEKDLQNKIEELESRMEDLNQSSKSFCEYQLQKVALNGDMPGEIRSAAENLTTTALMSKENGMGMPLIESKDEILLEEQPKASAMTIREQFELDDLLMEMTSLKEKNKSMEGELKEMQERYSEISLKFAEVEGERQQLVMTVRNLKNAKKG</sequence>
<feature type="compositionally biased region" description="Basic and acidic residues" evidence="2">
    <location>
        <begin position="154"/>
        <end position="164"/>
    </location>
</feature>
<evidence type="ECO:0000313" key="4">
    <source>
        <dbReference type="EMBL" id="RVX09106.1"/>
    </source>
</evidence>
<feature type="region of interest" description="Disordered" evidence="2">
    <location>
        <begin position="831"/>
        <end position="863"/>
    </location>
</feature>
<feature type="domain" description="C2 NT-type" evidence="3">
    <location>
        <begin position="6"/>
        <end position="141"/>
    </location>
</feature>
<evidence type="ECO:0000313" key="5">
    <source>
        <dbReference type="Proteomes" id="UP000288805"/>
    </source>
</evidence>
<feature type="compositionally biased region" description="Polar residues" evidence="2">
    <location>
        <begin position="177"/>
        <end position="202"/>
    </location>
</feature>